<organism evidence="2">
    <name type="scientific">Pandoravirus neocaledonia</name>
    <dbReference type="NCBI Taxonomy" id="2107708"/>
    <lineage>
        <taxon>Viruses</taxon>
        <taxon>Pandoravirus</taxon>
    </lineage>
</organism>
<gene>
    <name evidence="2" type="ORF">pneo_cds_63</name>
</gene>
<evidence type="ECO:0000259" key="1">
    <source>
        <dbReference type="Pfam" id="PF19166"/>
    </source>
</evidence>
<dbReference type="RefSeq" id="YP_009481673.1">
    <property type="nucleotide sequence ID" value="NC_037666.1"/>
</dbReference>
<dbReference type="InterPro" id="IPR043884">
    <property type="entry name" value="DUF5848"/>
</dbReference>
<protein>
    <recommendedName>
        <fullName evidence="1">DUF5848 domain-containing protein</fullName>
    </recommendedName>
</protein>
<dbReference type="Pfam" id="PF19166">
    <property type="entry name" value="DUF5848"/>
    <property type="match status" value="1"/>
</dbReference>
<dbReference type="EMBL" id="MG011690">
    <property type="protein sequence ID" value="AVK75670.1"/>
    <property type="molecule type" value="Genomic_DNA"/>
</dbReference>
<evidence type="ECO:0000313" key="2">
    <source>
        <dbReference type="EMBL" id="AVK75670.1"/>
    </source>
</evidence>
<name>A0A2U7UBH0_9VIRU</name>
<accession>A0A2U7UBH0</accession>
<feature type="domain" description="DUF5848" evidence="1">
    <location>
        <begin position="53"/>
        <end position="118"/>
    </location>
</feature>
<reference evidence="2" key="1">
    <citation type="journal article" date="2018" name="Nat. Commun.">
        <title>Diversity and evolution of the emerging Pandoraviridae family.</title>
        <authorList>
            <person name="Legendre M."/>
            <person name="Fabre E."/>
            <person name="Poirot O."/>
            <person name="Jeudy S."/>
            <person name="Lartigue A."/>
            <person name="Alempic J.M."/>
            <person name="Beucher L."/>
            <person name="Philippe N."/>
            <person name="Bertaux L."/>
            <person name="Christo-Foroux E."/>
            <person name="Labadie K."/>
            <person name="Coute Y."/>
            <person name="Abergel C."/>
            <person name="Claverie J.M."/>
        </authorList>
    </citation>
    <scope>NUCLEOTIDE SEQUENCE [LARGE SCALE GENOMIC DNA]</scope>
    <source>
        <strain evidence="2">Neocaledonia</strain>
    </source>
</reference>
<dbReference type="KEGG" id="vg:36842383"/>
<dbReference type="Proteomes" id="UP000249287">
    <property type="component" value="Segment"/>
</dbReference>
<dbReference type="GeneID" id="36842383"/>
<sequence length="312" mass="32755">MATTSRAQLLAPATIGPMSHKLTSVLHTAKDAGDACLQLTQGGAPLNNAQATLLTALAAGINLPVAFGTGDTTGAAACAEIVRVYTWFWNALRLVETAVPETLDVFPGLVTPRSVLEAMDEADSGALSGMTLARYVVSAVILRLRAAGLITDAATANPERPYAIVAYPPVDGMHHVVLWYGNTPVAHASVSVDGDRVEGVTIDAPRLLPLVRRSSAGWEMYPIDPGPAVARLLAGAVANFQPANRVGVFDVPEAIGNYVLYGPRPTRRFAFVRMTPDVLARALGNLAGAALLVARGPEADGYESSDEMDVIF</sequence>
<proteinExistence type="predicted"/>